<evidence type="ECO:0000313" key="1">
    <source>
        <dbReference type="EMBL" id="RAJ94337.1"/>
    </source>
</evidence>
<dbReference type="AlphaFoldDB" id="A0A327WST3"/>
<keyword evidence="2" id="KW-1185">Reference proteome</keyword>
<evidence type="ECO:0000313" key="2">
    <source>
        <dbReference type="Proteomes" id="UP000248790"/>
    </source>
</evidence>
<evidence type="ECO:0008006" key="3">
    <source>
        <dbReference type="Google" id="ProtNLM"/>
    </source>
</evidence>
<proteinExistence type="predicted"/>
<dbReference type="EMBL" id="QLMC01000005">
    <property type="protein sequence ID" value="RAJ94337.1"/>
    <property type="molecule type" value="Genomic_DNA"/>
</dbReference>
<sequence>MTDFITNQLPFAFQLQFPEPIWRLVFEQIDSAPGLLVAELRSRDTQTLKLVTASLPDGIIRSDVQPALPFHSSLIGIWNGQALYHRFDNTRLPGPTALGNVDLQTGQSRWEWSQHVLMGASSEWVWARRASLTDTGSLPGIALRLTDGEPAESAEKPAFAHNSRLRFPVSYTTASTWWPVLDRFITKLAHQQAIDSIDYLEVGDKLIFSYYYRETNEQLRSSLLIIDRQQTIWLHQHTGQAPNTTRPPAESNASPWFGNGSFCVWQNQIIVQPASNSITSYFLIPTP</sequence>
<protein>
    <recommendedName>
        <fullName evidence="3">DUF4905 domain-containing protein</fullName>
    </recommendedName>
</protein>
<dbReference type="Proteomes" id="UP000248790">
    <property type="component" value="Unassembled WGS sequence"/>
</dbReference>
<reference evidence="1 2" key="1">
    <citation type="submission" date="2018-06" db="EMBL/GenBank/DDBJ databases">
        <title>Genomic Encyclopedia of Archaeal and Bacterial Type Strains, Phase II (KMG-II): from individual species to whole genera.</title>
        <authorList>
            <person name="Goeker M."/>
        </authorList>
    </citation>
    <scope>NUCLEOTIDE SEQUENCE [LARGE SCALE GENOMIC DNA]</scope>
    <source>
        <strain evidence="1 2">DSM 21851</strain>
    </source>
</reference>
<dbReference type="RefSeq" id="WP_111630231.1">
    <property type="nucleotide sequence ID" value="NZ_QLMC01000005.1"/>
</dbReference>
<comment type="caution">
    <text evidence="1">The sequence shown here is derived from an EMBL/GenBank/DDBJ whole genome shotgun (WGS) entry which is preliminary data.</text>
</comment>
<name>A0A327WST3_LARAB</name>
<dbReference type="OrthoDB" id="932184at2"/>
<organism evidence="1 2">
    <name type="scientific">Larkinella arboricola</name>
    <dbReference type="NCBI Taxonomy" id="643671"/>
    <lineage>
        <taxon>Bacteria</taxon>
        <taxon>Pseudomonadati</taxon>
        <taxon>Bacteroidota</taxon>
        <taxon>Cytophagia</taxon>
        <taxon>Cytophagales</taxon>
        <taxon>Spirosomataceae</taxon>
        <taxon>Larkinella</taxon>
    </lineage>
</organism>
<accession>A0A327WST3</accession>
<gene>
    <name evidence="1" type="ORF">LX87_04223</name>
</gene>